<dbReference type="OrthoDB" id="5188615at2"/>
<evidence type="ECO:0008006" key="3">
    <source>
        <dbReference type="Google" id="ProtNLM"/>
    </source>
</evidence>
<comment type="caution">
    <text evidence="1">The sequence shown here is derived from an EMBL/GenBank/DDBJ whole genome shotgun (WGS) entry which is preliminary data.</text>
</comment>
<dbReference type="Proteomes" id="UP000241118">
    <property type="component" value="Unassembled WGS sequence"/>
</dbReference>
<dbReference type="EMBL" id="PYAX01000005">
    <property type="protein sequence ID" value="PSL55548.1"/>
    <property type="molecule type" value="Genomic_DNA"/>
</dbReference>
<organism evidence="1 2">
    <name type="scientific">Saccharothrix carnea</name>
    <dbReference type="NCBI Taxonomy" id="1280637"/>
    <lineage>
        <taxon>Bacteria</taxon>
        <taxon>Bacillati</taxon>
        <taxon>Actinomycetota</taxon>
        <taxon>Actinomycetes</taxon>
        <taxon>Pseudonocardiales</taxon>
        <taxon>Pseudonocardiaceae</taxon>
        <taxon>Saccharothrix</taxon>
    </lineage>
</organism>
<dbReference type="AlphaFoldDB" id="A0A2P8IAR9"/>
<reference evidence="1 2" key="1">
    <citation type="submission" date="2018-03" db="EMBL/GenBank/DDBJ databases">
        <title>Genomic Encyclopedia of Type Strains, Phase III (KMG-III): the genomes of soil and plant-associated and newly described type strains.</title>
        <authorList>
            <person name="Whitman W."/>
        </authorList>
    </citation>
    <scope>NUCLEOTIDE SEQUENCE [LARGE SCALE GENOMIC DNA]</scope>
    <source>
        <strain evidence="1 2">CGMCC 4.7097</strain>
    </source>
</reference>
<accession>A0A2P8IAR9</accession>
<name>A0A2P8IAR9_SACCR</name>
<gene>
    <name evidence="1" type="ORF">B0I31_105514</name>
</gene>
<keyword evidence="2" id="KW-1185">Reference proteome</keyword>
<proteinExistence type="predicted"/>
<evidence type="ECO:0000313" key="1">
    <source>
        <dbReference type="EMBL" id="PSL55548.1"/>
    </source>
</evidence>
<protein>
    <recommendedName>
        <fullName evidence="3">DUF3800 domain-containing protein</fullName>
    </recommendedName>
</protein>
<evidence type="ECO:0000313" key="2">
    <source>
        <dbReference type="Proteomes" id="UP000241118"/>
    </source>
</evidence>
<sequence>MSTHVFVDESRRSSYLLVAAFVETGRLPAIRTMMRRLRVAGERRLHFKSESDTVRKDVIGRLTGAGFRSRIYLGRGPSEAVRQVCLARLVTDLVEERVMRVVLDGRGPVEDRIDRRVITRSLRECGVPDDSIFYEHLNSHGDPALWVPDAIAWCYGAGGEWRRRVAPLVEAVIDIGVVTRRQQLR</sequence>
<dbReference type="RefSeq" id="WP_106616394.1">
    <property type="nucleotide sequence ID" value="NZ_PYAX01000005.1"/>
</dbReference>